<dbReference type="GO" id="GO:0005886">
    <property type="term" value="C:plasma membrane"/>
    <property type="evidence" value="ECO:0007669"/>
    <property type="project" value="TreeGrafter"/>
</dbReference>
<feature type="transmembrane region" description="Helical" evidence="1">
    <location>
        <begin position="127"/>
        <end position="144"/>
    </location>
</feature>
<evidence type="ECO:0000256" key="1">
    <source>
        <dbReference type="SAM" id="Phobius"/>
    </source>
</evidence>
<feature type="transmembrane region" description="Helical" evidence="1">
    <location>
        <begin position="66"/>
        <end position="86"/>
    </location>
</feature>
<evidence type="ECO:0000313" key="3">
    <source>
        <dbReference type="Proteomes" id="UP000078148"/>
    </source>
</evidence>
<sequence>MLLGILLAVVAGSLVSLQTVFNNQVNARAGSWATTTLVLGMGFIASLIASLIFEGKGTFSLQHMQLWYWVSGAIGVGVVFCLVQGIRLLGPTFSTSIVLIAQLATALLFDSAGWLGLEQIPLTPGKIIGVLVVVAGILVFKFGGRRKTVVEDSANPSV</sequence>
<dbReference type="OrthoDB" id="2382207at2"/>
<accession>A0A172ZAF6</accession>
<dbReference type="Pfam" id="PF04657">
    <property type="entry name" value="DMT_YdcZ"/>
    <property type="match status" value="1"/>
</dbReference>
<dbReference type="Proteomes" id="UP000078148">
    <property type="component" value="Chromosome"/>
</dbReference>
<evidence type="ECO:0000313" key="2">
    <source>
        <dbReference type="EMBL" id="ANF94598.1"/>
    </source>
</evidence>
<keyword evidence="1" id="KW-0472">Membrane</keyword>
<proteinExistence type="predicted"/>
<dbReference type="AlphaFoldDB" id="A0A172ZAF6"/>
<name>A0A172ZAF6_9BACL</name>
<dbReference type="PANTHER" id="PTHR34821">
    <property type="entry name" value="INNER MEMBRANE PROTEIN YDCZ"/>
    <property type="match status" value="1"/>
</dbReference>
<dbReference type="KEGG" id="pbv:AR543_00155"/>
<dbReference type="PANTHER" id="PTHR34821:SF3">
    <property type="entry name" value="MEMBRANE PROTEIN"/>
    <property type="match status" value="1"/>
</dbReference>
<gene>
    <name evidence="2" type="ORF">AR543_00155</name>
</gene>
<keyword evidence="1" id="KW-0812">Transmembrane</keyword>
<dbReference type="EMBL" id="CP013023">
    <property type="protein sequence ID" value="ANF94598.1"/>
    <property type="molecule type" value="Genomic_DNA"/>
</dbReference>
<keyword evidence="1" id="KW-1133">Transmembrane helix</keyword>
<evidence type="ECO:0008006" key="4">
    <source>
        <dbReference type="Google" id="ProtNLM"/>
    </source>
</evidence>
<organism evidence="2 3">
    <name type="scientific">Paenibacillus bovis</name>
    <dbReference type="NCBI Taxonomy" id="1616788"/>
    <lineage>
        <taxon>Bacteria</taxon>
        <taxon>Bacillati</taxon>
        <taxon>Bacillota</taxon>
        <taxon>Bacilli</taxon>
        <taxon>Bacillales</taxon>
        <taxon>Paenibacillaceae</taxon>
        <taxon>Paenibacillus</taxon>
    </lineage>
</organism>
<protein>
    <recommendedName>
        <fullName evidence="4">DMT family transporter</fullName>
    </recommendedName>
</protein>
<dbReference type="RefSeq" id="WP_060530719.1">
    <property type="nucleotide sequence ID" value="NZ_CP013023.1"/>
</dbReference>
<reference evidence="3" key="1">
    <citation type="submission" date="2015-10" db="EMBL/GenBank/DDBJ databases">
        <title>Genome of Paenibacillus bovis sp. nov.</title>
        <authorList>
            <person name="Wu Z."/>
            <person name="Gao C."/>
            <person name="Liu Z."/>
            <person name="Zheng H."/>
        </authorList>
    </citation>
    <scope>NUCLEOTIDE SEQUENCE [LARGE SCALE GENOMIC DNA]</scope>
    <source>
        <strain evidence="3">BD3526</strain>
    </source>
</reference>
<dbReference type="InterPro" id="IPR006750">
    <property type="entry name" value="YdcZ"/>
</dbReference>
<reference evidence="2 3" key="2">
    <citation type="journal article" date="2016" name="Int. J. Syst. Evol. Microbiol.">
        <title>Paenibacillus bovis sp. nov., isolated from raw yak (Bos grunniens) milk.</title>
        <authorList>
            <person name="Gao C."/>
            <person name="Han J."/>
            <person name="Liu Z."/>
            <person name="Xu X."/>
            <person name="Hang F."/>
            <person name="Wu Z."/>
        </authorList>
    </citation>
    <scope>NUCLEOTIDE SEQUENCE [LARGE SCALE GENOMIC DNA]</scope>
    <source>
        <strain evidence="2 3">BD3526</strain>
    </source>
</reference>
<keyword evidence="3" id="KW-1185">Reference proteome</keyword>
<dbReference type="STRING" id="1616788.AR543_00155"/>
<feature type="transmembrane region" description="Helical" evidence="1">
    <location>
        <begin position="33"/>
        <end position="54"/>
    </location>
</feature>